<sequence length="534" mass="59686">MTTDTTTCNHHRPSRPASGIPKSLCGVRCPKDLGPFRLTCRDLYDHTSDAFTRSLNARQWDITDVSKIRALEQLARHPQLGHRVKTICIDPKFVGKTGLKYLKSRALNPFPPGSGTSIDWPENANATHMANAMVALTRLRHIEIGNLPGLQPAASPSGAVMLTRLFIDMLYSIASASLRLESLSAVHYCTNYGNPLLMCVNLPLLPEIHEEMPLGNALRRAFATLKVLRLGLDSFCRRGQTVPEQWLSRFLTLMPALQERYIWCYETAPLAASDGTLHHLLERPRSWTWRVLRSFCAATLPTLRRFELSNAVVPATDLMQWLRNHVAGLTYLSLRRVSLRNELSDRSWNDILDSINQHASAFLAARLSCLYEPSGEAVSFDQTNMSLRGDHGNHTQGIPLVHGWACLAPTKYADDLREPNVLDKERWPLNFEKASGVEDTPDVVTWEQSRPTVELRTGALDASKKPPEEHVSLADVPSNSGSPSDLKCLAVCYTKGGLEGRLKERVNEYHDHLQFAMSTTTIQAFPFHRSVAAL</sequence>
<comment type="caution">
    <text evidence="2">The sequence shown here is derived from an EMBL/GenBank/DDBJ whole genome shotgun (WGS) entry which is preliminary data.</text>
</comment>
<evidence type="ECO:0000313" key="2">
    <source>
        <dbReference type="EMBL" id="KAK5174979.1"/>
    </source>
</evidence>
<gene>
    <name evidence="2" type="ORF">LTR77_000115</name>
</gene>
<dbReference type="EMBL" id="JAVRRT010000001">
    <property type="protein sequence ID" value="KAK5174979.1"/>
    <property type="molecule type" value="Genomic_DNA"/>
</dbReference>
<feature type="compositionally biased region" description="Basic and acidic residues" evidence="1">
    <location>
        <begin position="462"/>
        <end position="472"/>
    </location>
</feature>
<dbReference type="GeneID" id="89921467"/>
<accession>A0AAV9PLT0</accession>
<dbReference type="AlphaFoldDB" id="A0AAV9PLT0"/>
<evidence type="ECO:0000256" key="1">
    <source>
        <dbReference type="SAM" id="MobiDB-lite"/>
    </source>
</evidence>
<protein>
    <submittedName>
        <fullName evidence="2">Uncharacterized protein</fullName>
    </submittedName>
</protein>
<reference evidence="2 3" key="1">
    <citation type="submission" date="2023-08" db="EMBL/GenBank/DDBJ databases">
        <title>Black Yeasts Isolated from many extreme environments.</title>
        <authorList>
            <person name="Coleine C."/>
            <person name="Stajich J.E."/>
            <person name="Selbmann L."/>
        </authorList>
    </citation>
    <scope>NUCLEOTIDE SEQUENCE [LARGE SCALE GENOMIC DNA]</scope>
    <source>
        <strain evidence="2 3">CCFEE 5935</strain>
    </source>
</reference>
<dbReference type="RefSeq" id="XP_064663617.1">
    <property type="nucleotide sequence ID" value="XM_064797383.1"/>
</dbReference>
<keyword evidence="3" id="KW-1185">Reference proteome</keyword>
<evidence type="ECO:0000313" key="3">
    <source>
        <dbReference type="Proteomes" id="UP001337655"/>
    </source>
</evidence>
<feature type="region of interest" description="Disordered" evidence="1">
    <location>
        <begin position="459"/>
        <end position="482"/>
    </location>
</feature>
<proteinExistence type="predicted"/>
<organism evidence="2 3">
    <name type="scientific">Saxophila tyrrhenica</name>
    <dbReference type="NCBI Taxonomy" id="1690608"/>
    <lineage>
        <taxon>Eukaryota</taxon>
        <taxon>Fungi</taxon>
        <taxon>Dikarya</taxon>
        <taxon>Ascomycota</taxon>
        <taxon>Pezizomycotina</taxon>
        <taxon>Dothideomycetes</taxon>
        <taxon>Dothideomycetidae</taxon>
        <taxon>Mycosphaerellales</taxon>
        <taxon>Extremaceae</taxon>
        <taxon>Saxophila</taxon>
    </lineage>
</organism>
<dbReference type="Proteomes" id="UP001337655">
    <property type="component" value="Unassembled WGS sequence"/>
</dbReference>
<name>A0AAV9PLT0_9PEZI</name>